<evidence type="ECO:0000259" key="2">
    <source>
        <dbReference type="Pfam" id="PF21307"/>
    </source>
</evidence>
<name>A0A414Z2R2_9BACE</name>
<reference evidence="4 5" key="1">
    <citation type="submission" date="2018-08" db="EMBL/GenBank/DDBJ databases">
        <title>A genome reference for cultivated species of the human gut microbiota.</title>
        <authorList>
            <person name="Zou Y."/>
            <person name="Xue W."/>
            <person name="Luo G."/>
        </authorList>
    </citation>
    <scope>NUCLEOTIDE SEQUENCE [LARGE SCALE GENOMIC DNA]</scope>
    <source>
        <strain evidence="4 5">AM16-49B</strain>
    </source>
</reference>
<evidence type="ECO:0000313" key="4">
    <source>
        <dbReference type="EMBL" id="RHH94749.1"/>
    </source>
</evidence>
<dbReference type="PIRSF" id="PIRSF007663">
    <property type="entry name" value="UCP007663"/>
    <property type="match status" value="1"/>
</dbReference>
<organism evidence="4 5">
    <name type="scientific">Bacteroides caccae</name>
    <dbReference type="NCBI Taxonomy" id="47678"/>
    <lineage>
        <taxon>Bacteria</taxon>
        <taxon>Pseudomonadati</taxon>
        <taxon>Bacteroidota</taxon>
        <taxon>Bacteroidia</taxon>
        <taxon>Bacteroidales</taxon>
        <taxon>Bacteroidaceae</taxon>
        <taxon>Bacteroides</taxon>
    </lineage>
</organism>
<dbReference type="Pfam" id="PF22124">
    <property type="entry name" value="Glyco_hydro_95_cat"/>
    <property type="match status" value="1"/>
</dbReference>
<evidence type="ECO:0000259" key="1">
    <source>
        <dbReference type="Pfam" id="PF14498"/>
    </source>
</evidence>
<evidence type="ECO:0000313" key="5">
    <source>
        <dbReference type="Proteomes" id="UP000283512"/>
    </source>
</evidence>
<dbReference type="InterPro" id="IPR049053">
    <property type="entry name" value="AFCA-like_C"/>
</dbReference>
<dbReference type="Gene3D" id="1.50.10.10">
    <property type="match status" value="1"/>
</dbReference>
<feature type="domain" description="Alpha fucosidase A-like C-terminal" evidence="2">
    <location>
        <begin position="705"/>
        <end position="798"/>
    </location>
</feature>
<feature type="domain" description="Glycosyl hydrolase family 95 catalytic" evidence="3">
    <location>
        <begin position="288"/>
        <end position="703"/>
    </location>
</feature>
<dbReference type="GO" id="GO:0004560">
    <property type="term" value="F:alpha-L-fucosidase activity"/>
    <property type="evidence" value="ECO:0007669"/>
    <property type="project" value="InterPro"/>
</dbReference>
<dbReference type="GO" id="GO:0005975">
    <property type="term" value="P:carbohydrate metabolic process"/>
    <property type="evidence" value="ECO:0007669"/>
    <property type="project" value="InterPro"/>
</dbReference>
<evidence type="ECO:0000259" key="3">
    <source>
        <dbReference type="Pfam" id="PF22124"/>
    </source>
</evidence>
<dbReference type="PANTHER" id="PTHR31084">
    <property type="entry name" value="ALPHA-L-FUCOSIDASE 2"/>
    <property type="match status" value="1"/>
</dbReference>
<dbReference type="InterPro" id="IPR016518">
    <property type="entry name" value="Alpha-L-fucosidase"/>
</dbReference>
<dbReference type="InterPro" id="IPR027414">
    <property type="entry name" value="GH95_N_dom"/>
</dbReference>
<dbReference type="Gene3D" id="2.70.98.50">
    <property type="entry name" value="putative glycoside hydrolase family protein from bacillus halodurans"/>
    <property type="match status" value="1"/>
</dbReference>
<accession>A0A414Z2R2</accession>
<protein>
    <submittedName>
        <fullName evidence="4">Glycoside hydrolase family 95 protein</fullName>
    </submittedName>
</protein>
<gene>
    <name evidence="4" type="ORF">DW190_00320</name>
</gene>
<comment type="caution">
    <text evidence="4">The sequence shown here is derived from an EMBL/GenBank/DDBJ whole genome shotgun (WGS) entry which is preliminary data.</text>
</comment>
<dbReference type="RefSeq" id="WP_122294783.1">
    <property type="nucleotide sequence ID" value="NZ_CAXSLD010000001.1"/>
</dbReference>
<dbReference type="Gene3D" id="2.60.40.1180">
    <property type="entry name" value="Golgi alpha-mannosidase II"/>
    <property type="match status" value="1"/>
</dbReference>
<dbReference type="Pfam" id="PF21307">
    <property type="entry name" value="Glyco_hydro_95_C"/>
    <property type="match status" value="1"/>
</dbReference>
<dbReference type="Pfam" id="PF14498">
    <property type="entry name" value="Glyco_hyd_65N_2"/>
    <property type="match status" value="1"/>
</dbReference>
<dbReference type="Proteomes" id="UP000283512">
    <property type="component" value="Unassembled WGS sequence"/>
</dbReference>
<proteinExistence type="predicted"/>
<feature type="domain" description="Glycosyl hydrolase family 95 N-terminal" evidence="1">
    <location>
        <begin position="32"/>
        <end position="269"/>
    </location>
</feature>
<dbReference type="InterPro" id="IPR012341">
    <property type="entry name" value="6hp_glycosidase-like_sf"/>
</dbReference>
<dbReference type="SUPFAM" id="SSF48208">
    <property type="entry name" value="Six-hairpin glycosidases"/>
    <property type="match status" value="1"/>
</dbReference>
<dbReference type="PANTHER" id="PTHR31084:SF0">
    <property type="entry name" value="ALPHA-L-FUCOSIDASE 2"/>
    <property type="match status" value="1"/>
</dbReference>
<dbReference type="InterPro" id="IPR013780">
    <property type="entry name" value="Glyco_hydro_b"/>
</dbReference>
<dbReference type="AlphaFoldDB" id="A0A414Z2R2"/>
<dbReference type="InterPro" id="IPR008928">
    <property type="entry name" value="6-hairpin_glycosidase_sf"/>
</dbReference>
<sequence length="803" mass="89442">MKSTFIRHYCIIAVFVFPAILSAKGSNPPIELWYDQPADEWMKSTPVGNGRLGAMVYGGVLGEIIAINESSMWSGAHDPHQEQPFGKEKMKELRQLFFDGKLVEGNQIAGENLRGLLHSFGTHLPIGDLKLSFTYPEGKITNYKRSLNMNQALSTVSYKVGAIQYTRECFASNPDDAIILHTSADKKGSITADLSLDLLREASVQIKDQQITFEGDVSFPQQGPGGVSFIGKISVIAPKGTFQTKPGLLSVQNADELTIIIDVRTNYKNDQYKQLCEQTIKEVEAQEYKELKRRHIEDFSPLFDRVSLTLGNNRYDKLPTDKRWERIKSGATDPGLDAIFFQYGRYLLLASSRENSPLPVALQGFFNDNLACNMSWTNDYHLDINTQQNYWISNIGNLPECNIPLFSYIKDLSIHGTKTAQIVYGCKGWTAHTTANIWGCTAPSSNIGWGLFPTASSWLASHLWSQYEYTLDKDFLAKTAYPLLKGNAEFLLDYMTEDPNSGHLVTGPSISPENNFRYQGTTLCASMMPTCDRVLAYEIFRSCIQAAQILNTDKAFSDSLKNALGKFPPIRLRANGAIREWYEDYEEASPNHRHTSHLLALYPFNQISLTKTPELATGARKTIEDRLSAPGWEDVEWSRANMICFYARLKDAANAHKSIGILVGDFARENLLSISPAGIAGAPYDIFIFDGNAAGAAGIGEMLIQSHEGYIEFLPCLPEQWNKGSYKGLCVRGGAEVSADWNNSVINYASVKATAANSFSIKIPQNKNKPYRILLNGKTIKTVPDTHRIITIPMKAGDLLEIK</sequence>
<keyword evidence="4" id="KW-0378">Hydrolase</keyword>
<dbReference type="EMBL" id="QRKD01000001">
    <property type="protein sequence ID" value="RHH94749.1"/>
    <property type="molecule type" value="Genomic_DNA"/>
</dbReference>
<dbReference type="InterPro" id="IPR054363">
    <property type="entry name" value="GH95_cat"/>
</dbReference>